<dbReference type="RefSeq" id="WP_123234971.1">
    <property type="nucleotide sequence ID" value="NZ_RJSG01000002.1"/>
</dbReference>
<keyword evidence="3" id="KW-1185">Reference proteome</keyword>
<dbReference type="EMBL" id="RJSG01000002">
    <property type="protein sequence ID" value="RNL80476.1"/>
    <property type="molecule type" value="Genomic_DNA"/>
</dbReference>
<comment type="caution">
    <text evidence="2">The sequence shown here is derived from an EMBL/GenBank/DDBJ whole genome shotgun (WGS) entry which is preliminary data.</text>
</comment>
<reference evidence="2 3" key="1">
    <citation type="submission" date="2018-11" db="EMBL/GenBank/DDBJ databases">
        <authorList>
            <person name="Li F."/>
        </authorList>
    </citation>
    <scope>NUCLEOTIDE SEQUENCE [LARGE SCALE GENOMIC DNA]</scope>
    <source>
        <strain evidence="2 3">KIS18-7</strain>
    </source>
</reference>
<name>A0A3N0DYA5_9ACTN</name>
<evidence type="ECO:0000259" key="1">
    <source>
        <dbReference type="Pfam" id="PF01323"/>
    </source>
</evidence>
<dbReference type="InterPro" id="IPR001853">
    <property type="entry name" value="DSBA-like_thioredoxin_dom"/>
</dbReference>
<dbReference type="PANTHER" id="PTHR13887">
    <property type="entry name" value="GLUTATHIONE S-TRANSFERASE KAPPA"/>
    <property type="match status" value="1"/>
</dbReference>
<dbReference type="CDD" id="cd03024">
    <property type="entry name" value="DsbA_FrnE"/>
    <property type="match status" value="1"/>
</dbReference>
<proteinExistence type="predicted"/>
<accession>A0A3N0DYA5</accession>
<dbReference type="PANTHER" id="PTHR13887:SF41">
    <property type="entry name" value="THIOREDOXIN SUPERFAMILY PROTEIN"/>
    <property type="match status" value="1"/>
</dbReference>
<dbReference type="Pfam" id="PF01323">
    <property type="entry name" value="DSBA"/>
    <property type="match status" value="1"/>
</dbReference>
<feature type="domain" description="DSBA-like thioredoxin" evidence="1">
    <location>
        <begin position="3"/>
        <end position="208"/>
    </location>
</feature>
<dbReference type="OrthoDB" id="9799122at2"/>
<dbReference type="AlphaFoldDB" id="A0A3N0DYA5"/>
<dbReference type="SUPFAM" id="SSF52833">
    <property type="entry name" value="Thioredoxin-like"/>
    <property type="match status" value="1"/>
</dbReference>
<evidence type="ECO:0000313" key="2">
    <source>
        <dbReference type="EMBL" id="RNL80476.1"/>
    </source>
</evidence>
<dbReference type="GO" id="GO:0016491">
    <property type="term" value="F:oxidoreductase activity"/>
    <property type="evidence" value="ECO:0007669"/>
    <property type="project" value="InterPro"/>
</dbReference>
<dbReference type="Gene3D" id="3.40.30.10">
    <property type="entry name" value="Glutaredoxin"/>
    <property type="match status" value="1"/>
</dbReference>
<sequence>MRIEIWSDVVCPWCYIGKRRLEAAIEQSGLPAEELEIVWRSFELDPSAPQEPVETVAEALGRKYGGGPEAGLGMVDRVQAVAAQEGMTWRHHESLRVRTVDAHRVLHLALEEGGPQLQGRLKEALLSAYFEQVANVADAATLTRIATEVGLDADRVRAVLASDEYADAVEADVREAVSLGATGVPFYVIDRTYGVPGAQPVETFVQVLERAWADSHPTLDLVAGGDVCGPDGCAV</sequence>
<protein>
    <submittedName>
        <fullName evidence="2">DsbA family oxidoreductase</fullName>
    </submittedName>
</protein>
<evidence type="ECO:0000313" key="3">
    <source>
        <dbReference type="Proteomes" id="UP000277094"/>
    </source>
</evidence>
<dbReference type="Proteomes" id="UP000277094">
    <property type="component" value="Unassembled WGS sequence"/>
</dbReference>
<gene>
    <name evidence="2" type="ORF">EFL95_13315</name>
</gene>
<dbReference type="InterPro" id="IPR036249">
    <property type="entry name" value="Thioredoxin-like_sf"/>
</dbReference>
<organism evidence="2 3">
    <name type="scientific">Nocardioides marmorisolisilvae</name>
    <dbReference type="NCBI Taxonomy" id="1542737"/>
    <lineage>
        <taxon>Bacteria</taxon>
        <taxon>Bacillati</taxon>
        <taxon>Actinomycetota</taxon>
        <taxon>Actinomycetes</taxon>
        <taxon>Propionibacteriales</taxon>
        <taxon>Nocardioidaceae</taxon>
        <taxon>Nocardioides</taxon>
    </lineage>
</organism>